<keyword evidence="3" id="KW-0808">Transferase</keyword>
<comment type="similarity">
    <text evidence="2 10">Belongs to the purine nucleoside phosphorylase YfiH/LACC1 family.</text>
</comment>
<proteinExistence type="inferred from homology"/>
<organism evidence="11 12">
    <name type="scientific">Roseomonas haemaphysalidis</name>
    <dbReference type="NCBI Taxonomy" id="2768162"/>
    <lineage>
        <taxon>Bacteria</taxon>
        <taxon>Pseudomonadati</taxon>
        <taxon>Pseudomonadota</taxon>
        <taxon>Alphaproteobacteria</taxon>
        <taxon>Acetobacterales</taxon>
        <taxon>Roseomonadaceae</taxon>
        <taxon>Roseomonas</taxon>
    </lineage>
</organism>
<reference evidence="11 12" key="1">
    <citation type="submission" date="2020-09" db="EMBL/GenBank/DDBJ databases">
        <title>Roseomonas.</title>
        <authorList>
            <person name="Zhu W."/>
        </authorList>
    </citation>
    <scope>NUCLEOTIDE SEQUENCE [LARGE SCALE GENOMIC DNA]</scope>
    <source>
        <strain evidence="11 12">573</strain>
    </source>
</reference>
<comment type="catalytic activity">
    <reaction evidence="7">
        <text>adenosine + H2O + H(+) = inosine + NH4(+)</text>
        <dbReference type="Rhea" id="RHEA:24408"/>
        <dbReference type="ChEBI" id="CHEBI:15377"/>
        <dbReference type="ChEBI" id="CHEBI:15378"/>
        <dbReference type="ChEBI" id="CHEBI:16335"/>
        <dbReference type="ChEBI" id="CHEBI:17596"/>
        <dbReference type="ChEBI" id="CHEBI:28938"/>
        <dbReference type="EC" id="3.5.4.4"/>
    </reaction>
    <physiologicalReaction direction="left-to-right" evidence="7">
        <dbReference type="Rhea" id="RHEA:24409"/>
    </physiologicalReaction>
</comment>
<dbReference type="InterPro" id="IPR011324">
    <property type="entry name" value="Cytotoxic_necrot_fac-like_cat"/>
</dbReference>
<dbReference type="SUPFAM" id="SSF64438">
    <property type="entry name" value="CNF1/YfiH-like putative cysteine hydrolases"/>
    <property type="match status" value="1"/>
</dbReference>
<evidence type="ECO:0000256" key="6">
    <source>
        <dbReference type="ARBA" id="ARBA00022833"/>
    </source>
</evidence>
<accession>A0ABS3KIX5</accession>
<keyword evidence="4" id="KW-0479">Metal-binding</keyword>
<evidence type="ECO:0000256" key="2">
    <source>
        <dbReference type="ARBA" id="ARBA00007353"/>
    </source>
</evidence>
<protein>
    <recommendedName>
        <fullName evidence="10">Purine nucleoside phosphorylase</fullName>
    </recommendedName>
</protein>
<gene>
    <name evidence="11" type="primary">pgeF</name>
    <name evidence="11" type="ORF">IAI61_00175</name>
</gene>
<comment type="catalytic activity">
    <reaction evidence="1">
        <text>inosine + phosphate = alpha-D-ribose 1-phosphate + hypoxanthine</text>
        <dbReference type="Rhea" id="RHEA:27646"/>
        <dbReference type="ChEBI" id="CHEBI:17368"/>
        <dbReference type="ChEBI" id="CHEBI:17596"/>
        <dbReference type="ChEBI" id="CHEBI:43474"/>
        <dbReference type="ChEBI" id="CHEBI:57720"/>
        <dbReference type="EC" id="2.4.2.1"/>
    </reaction>
    <physiologicalReaction direction="left-to-right" evidence="1">
        <dbReference type="Rhea" id="RHEA:27647"/>
    </physiologicalReaction>
</comment>
<dbReference type="InterPro" id="IPR038371">
    <property type="entry name" value="Cu_polyphenol_OxRdtase_sf"/>
</dbReference>
<sequence>MTAEFLSDPALAGLPHGFFTRNGGVSEGRFASLNCSLSGRDDAAAVAENRARAMAALGLRADSLSGLFQVHGPAVAHVRSPIPLDARPQADAMVTDRPGITLGIVTADCAPVLFADAAAGVVGAAHAGWRGAVGGVLEATLDAMEELGATRGRVVAVVGPCIRQPSYEVAPDMRNAALAASAGAARFFAPGARPDRWMFDLAGYCAARLRDAGAAGVSVVAADTLAEEDRFFSYRRNTLQAGGGPIGHQLSAIALPAPALG</sequence>
<name>A0ABS3KIX5_9PROT</name>
<dbReference type="RefSeq" id="WP_207414868.1">
    <property type="nucleotide sequence ID" value="NZ_CP061177.1"/>
</dbReference>
<dbReference type="PANTHER" id="PTHR30616">
    <property type="entry name" value="UNCHARACTERIZED PROTEIN YFIH"/>
    <property type="match status" value="1"/>
</dbReference>
<evidence type="ECO:0000256" key="4">
    <source>
        <dbReference type="ARBA" id="ARBA00022723"/>
    </source>
</evidence>
<comment type="catalytic activity">
    <reaction evidence="8">
        <text>adenosine + phosphate = alpha-D-ribose 1-phosphate + adenine</text>
        <dbReference type="Rhea" id="RHEA:27642"/>
        <dbReference type="ChEBI" id="CHEBI:16335"/>
        <dbReference type="ChEBI" id="CHEBI:16708"/>
        <dbReference type="ChEBI" id="CHEBI:43474"/>
        <dbReference type="ChEBI" id="CHEBI:57720"/>
        <dbReference type="EC" id="2.4.2.1"/>
    </reaction>
    <physiologicalReaction direction="left-to-right" evidence="8">
        <dbReference type="Rhea" id="RHEA:27643"/>
    </physiologicalReaction>
</comment>
<evidence type="ECO:0000313" key="11">
    <source>
        <dbReference type="EMBL" id="MBO1077425.1"/>
    </source>
</evidence>
<comment type="catalytic activity">
    <reaction evidence="9">
        <text>S-methyl-5'-thioadenosine + phosphate = 5-(methylsulfanyl)-alpha-D-ribose 1-phosphate + adenine</text>
        <dbReference type="Rhea" id="RHEA:11852"/>
        <dbReference type="ChEBI" id="CHEBI:16708"/>
        <dbReference type="ChEBI" id="CHEBI:17509"/>
        <dbReference type="ChEBI" id="CHEBI:43474"/>
        <dbReference type="ChEBI" id="CHEBI:58533"/>
        <dbReference type="EC" id="2.4.2.28"/>
    </reaction>
    <physiologicalReaction direction="left-to-right" evidence="9">
        <dbReference type="Rhea" id="RHEA:11853"/>
    </physiologicalReaction>
</comment>
<dbReference type="Proteomes" id="UP001518989">
    <property type="component" value="Unassembled WGS sequence"/>
</dbReference>
<comment type="caution">
    <text evidence="11">The sequence shown here is derived from an EMBL/GenBank/DDBJ whole genome shotgun (WGS) entry which is preliminary data.</text>
</comment>
<dbReference type="CDD" id="cd16833">
    <property type="entry name" value="YfiH"/>
    <property type="match status" value="1"/>
</dbReference>
<dbReference type="PANTHER" id="PTHR30616:SF2">
    <property type="entry name" value="PURINE NUCLEOSIDE PHOSPHORYLASE LACC1"/>
    <property type="match status" value="1"/>
</dbReference>
<evidence type="ECO:0000256" key="3">
    <source>
        <dbReference type="ARBA" id="ARBA00022679"/>
    </source>
</evidence>
<evidence type="ECO:0000256" key="10">
    <source>
        <dbReference type="RuleBase" id="RU361274"/>
    </source>
</evidence>
<evidence type="ECO:0000256" key="9">
    <source>
        <dbReference type="ARBA" id="ARBA00049893"/>
    </source>
</evidence>
<dbReference type="NCBIfam" id="TIGR00726">
    <property type="entry name" value="peptidoglycan editing factor PgeF"/>
    <property type="match status" value="1"/>
</dbReference>
<keyword evidence="6" id="KW-0862">Zinc</keyword>
<dbReference type="EMBL" id="JACTNG010000001">
    <property type="protein sequence ID" value="MBO1077425.1"/>
    <property type="molecule type" value="Genomic_DNA"/>
</dbReference>
<evidence type="ECO:0000256" key="5">
    <source>
        <dbReference type="ARBA" id="ARBA00022801"/>
    </source>
</evidence>
<keyword evidence="5" id="KW-0378">Hydrolase</keyword>
<keyword evidence="12" id="KW-1185">Reference proteome</keyword>
<evidence type="ECO:0000256" key="8">
    <source>
        <dbReference type="ARBA" id="ARBA00048968"/>
    </source>
</evidence>
<dbReference type="Pfam" id="PF02578">
    <property type="entry name" value="Cu-oxidase_4"/>
    <property type="match status" value="1"/>
</dbReference>
<dbReference type="Gene3D" id="3.60.140.10">
    <property type="entry name" value="CNF1/YfiH-like putative cysteine hydrolases"/>
    <property type="match status" value="1"/>
</dbReference>
<dbReference type="InterPro" id="IPR003730">
    <property type="entry name" value="Cu_polyphenol_OxRdtase"/>
</dbReference>
<evidence type="ECO:0000313" key="12">
    <source>
        <dbReference type="Proteomes" id="UP001518989"/>
    </source>
</evidence>
<evidence type="ECO:0000256" key="7">
    <source>
        <dbReference type="ARBA" id="ARBA00047989"/>
    </source>
</evidence>
<evidence type="ECO:0000256" key="1">
    <source>
        <dbReference type="ARBA" id="ARBA00000553"/>
    </source>
</evidence>